<keyword evidence="2" id="KW-1185">Reference proteome</keyword>
<name>A0A916DW61_9BACT</name>
<proteinExistence type="predicted"/>
<reference evidence="1" key="1">
    <citation type="submission" date="2022-09" db="EMBL/GenBank/DDBJ databases">
        <title>Aureispira anguillicida sp. nov., isolated from Leptocephalus of Japanese eel Anguilla japonica.</title>
        <authorList>
            <person name="Yuasa K."/>
            <person name="Mekata T."/>
            <person name="Ikunari K."/>
        </authorList>
    </citation>
    <scope>NUCLEOTIDE SEQUENCE</scope>
    <source>
        <strain evidence="1">EL160426</strain>
    </source>
</reference>
<evidence type="ECO:0000313" key="1">
    <source>
        <dbReference type="EMBL" id="BDS15126.1"/>
    </source>
</evidence>
<protein>
    <submittedName>
        <fullName evidence="1">Uncharacterized protein</fullName>
    </submittedName>
</protein>
<organism evidence="1 2">
    <name type="scientific">Aureispira anguillae</name>
    <dbReference type="NCBI Taxonomy" id="2864201"/>
    <lineage>
        <taxon>Bacteria</taxon>
        <taxon>Pseudomonadati</taxon>
        <taxon>Bacteroidota</taxon>
        <taxon>Saprospiria</taxon>
        <taxon>Saprospirales</taxon>
        <taxon>Saprospiraceae</taxon>
        <taxon>Aureispira</taxon>
    </lineage>
</organism>
<dbReference type="Proteomes" id="UP001060919">
    <property type="component" value="Chromosome"/>
</dbReference>
<dbReference type="KEGG" id="aup:AsAng_0059100"/>
<evidence type="ECO:0000313" key="2">
    <source>
        <dbReference type="Proteomes" id="UP001060919"/>
    </source>
</evidence>
<gene>
    <name evidence="1" type="ORF">AsAng_0059100</name>
</gene>
<dbReference type="EMBL" id="AP026867">
    <property type="protein sequence ID" value="BDS15126.1"/>
    <property type="molecule type" value="Genomic_DNA"/>
</dbReference>
<accession>A0A916DW61</accession>
<dbReference type="AlphaFoldDB" id="A0A916DW61"/>
<sequence length="36" mass="3976">MNPIGLLLNNGHKKVIGFNQKAIKNAQCLAQMCSNY</sequence>